<feature type="non-terminal residue" evidence="1">
    <location>
        <position position="1"/>
    </location>
</feature>
<protein>
    <submittedName>
        <fullName evidence="1">Uncharacterized protein</fullName>
    </submittedName>
</protein>
<evidence type="ECO:0000313" key="2">
    <source>
        <dbReference type="Proteomes" id="UP000257109"/>
    </source>
</evidence>
<evidence type="ECO:0000313" key="1">
    <source>
        <dbReference type="EMBL" id="RDY10731.1"/>
    </source>
</evidence>
<dbReference type="AlphaFoldDB" id="A0A371I6S6"/>
<name>A0A371I6S6_MUCPR</name>
<organism evidence="1 2">
    <name type="scientific">Mucuna pruriens</name>
    <name type="common">Velvet bean</name>
    <name type="synonym">Dolichos pruriens</name>
    <dbReference type="NCBI Taxonomy" id="157652"/>
    <lineage>
        <taxon>Eukaryota</taxon>
        <taxon>Viridiplantae</taxon>
        <taxon>Streptophyta</taxon>
        <taxon>Embryophyta</taxon>
        <taxon>Tracheophyta</taxon>
        <taxon>Spermatophyta</taxon>
        <taxon>Magnoliopsida</taxon>
        <taxon>eudicotyledons</taxon>
        <taxon>Gunneridae</taxon>
        <taxon>Pentapetalae</taxon>
        <taxon>rosids</taxon>
        <taxon>fabids</taxon>
        <taxon>Fabales</taxon>
        <taxon>Fabaceae</taxon>
        <taxon>Papilionoideae</taxon>
        <taxon>50 kb inversion clade</taxon>
        <taxon>NPAAA clade</taxon>
        <taxon>indigoferoid/millettioid clade</taxon>
        <taxon>Phaseoleae</taxon>
        <taxon>Mucuna</taxon>
    </lineage>
</organism>
<proteinExistence type="predicted"/>
<dbReference type="EMBL" id="QJKJ01000791">
    <property type="protein sequence ID" value="RDY10731.1"/>
    <property type="molecule type" value="Genomic_DNA"/>
</dbReference>
<sequence>MGEVMECSYSSASTGSFDNLSSFRYTVKGLIHVLHSSTQLTSGSSTVDRLMLSWMTDLCIPLFWEVASFDNKSSLSFCSLGTWWSMNFSNVAAILVARSSLISASSASYSAWLLLALNSKWSDCLINTPFGPSNITPTLLPVWLEALSTDKNHPLFTFASSLSAVISVTNTYASDPTNSSDSNSDLGSSGASYDSNFGVGISQFGLDNMENNDKTLKELATLDVMYQPWCIQYTELEQAQSYEPKSGFHSLVGEDPHKHLMEFHFVCSTMRPPGIHEDYIKMKSFVFSLDGATND</sequence>
<dbReference type="OrthoDB" id="1422241at2759"/>
<accession>A0A371I6S6</accession>
<comment type="caution">
    <text evidence="1">The sequence shown here is derived from an EMBL/GenBank/DDBJ whole genome shotgun (WGS) entry which is preliminary data.</text>
</comment>
<reference evidence="1" key="1">
    <citation type="submission" date="2018-05" db="EMBL/GenBank/DDBJ databases">
        <title>Draft genome of Mucuna pruriens seed.</title>
        <authorList>
            <person name="Nnadi N.E."/>
            <person name="Vos R."/>
            <person name="Hasami M.H."/>
            <person name="Devisetty U.K."/>
            <person name="Aguiy J.C."/>
        </authorList>
    </citation>
    <scope>NUCLEOTIDE SEQUENCE [LARGE SCALE GENOMIC DNA]</scope>
    <source>
        <strain evidence="1">JCA_2017</strain>
    </source>
</reference>
<dbReference type="Proteomes" id="UP000257109">
    <property type="component" value="Unassembled WGS sequence"/>
</dbReference>
<keyword evidence="2" id="KW-1185">Reference proteome</keyword>
<gene>
    <name evidence="1" type="ORF">CR513_04706</name>
</gene>